<name>A0A016V941_9BILA</name>
<feature type="chain" id="PRO_5001493142" evidence="2">
    <location>
        <begin position="17"/>
        <end position="144"/>
    </location>
</feature>
<reference evidence="4" key="1">
    <citation type="journal article" date="2015" name="Nat. Genet.">
        <title>The genome and transcriptome of the zoonotic hookworm Ancylostoma ceylanicum identify infection-specific gene families.</title>
        <authorList>
            <person name="Schwarz E.M."/>
            <person name="Hu Y."/>
            <person name="Antoshechkin I."/>
            <person name="Miller M.M."/>
            <person name="Sternberg P.W."/>
            <person name="Aroian R.V."/>
        </authorList>
    </citation>
    <scope>NUCLEOTIDE SEQUENCE</scope>
    <source>
        <strain evidence="4">HY135</strain>
    </source>
</reference>
<dbReference type="OrthoDB" id="5812953at2759"/>
<protein>
    <submittedName>
        <fullName evidence="3">Uncharacterized protein</fullName>
    </submittedName>
</protein>
<evidence type="ECO:0000256" key="1">
    <source>
        <dbReference type="SAM" id="MobiDB-lite"/>
    </source>
</evidence>
<sequence>MRHLLILMTSLTAAAATCTSADCETRGIVVNTRISEDPLDSEPVIKNKIMASSRFWGKRALPDELRRASIRWGKRWDAKAWRQMYSELLRPTNIVSSKWTPPVRTDDDSKEPFQEMEDDEPVLRVAKAETLRPKLALSSRLWGR</sequence>
<dbReference type="Proteomes" id="UP000024635">
    <property type="component" value="Unassembled WGS sequence"/>
</dbReference>
<gene>
    <name evidence="3" type="primary">Acey_s0014.g2364</name>
    <name evidence="3" type="ORF">Y032_0014g2364</name>
</gene>
<organism evidence="3 4">
    <name type="scientific">Ancylostoma ceylanicum</name>
    <dbReference type="NCBI Taxonomy" id="53326"/>
    <lineage>
        <taxon>Eukaryota</taxon>
        <taxon>Metazoa</taxon>
        <taxon>Ecdysozoa</taxon>
        <taxon>Nematoda</taxon>
        <taxon>Chromadorea</taxon>
        <taxon>Rhabditida</taxon>
        <taxon>Rhabditina</taxon>
        <taxon>Rhabditomorpha</taxon>
        <taxon>Strongyloidea</taxon>
        <taxon>Ancylostomatidae</taxon>
        <taxon>Ancylostomatinae</taxon>
        <taxon>Ancylostoma</taxon>
    </lineage>
</organism>
<feature type="compositionally biased region" description="Basic and acidic residues" evidence="1">
    <location>
        <begin position="104"/>
        <end position="113"/>
    </location>
</feature>
<keyword evidence="2" id="KW-0732">Signal</keyword>
<proteinExistence type="predicted"/>
<evidence type="ECO:0000313" key="4">
    <source>
        <dbReference type="Proteomes" id="UP000024635"/>
    </source>
</evidence>
<keyword evidence="4" id="KW-1185">Reference proteome</keyword>
<evidence type="ECO:0000256" key="2">
    <source>
        <dbReference type="SAM" id="SignalP"/>
    </source>
</evidence>
<comment type="caution">
    <text evidence="3">The sequence shown here is derived from an EMBL/GenBank/DDBJ whole genome shotgun (WGS) entry which is preliminary data.</text>
</comment>
<dbReference type="EMBL" id="JARK01001350">
    <property type="protein sequence ID" value="EYC24169.1"/>
    <property type="molecule type" value="Genomic_DNA"/>
</dbReference>
<accession>A0A016V941</accession>
<feature type="region of interest" description="Disordered" evidence="1">
    <location>
        <begin position="99"/>
        <end position="119"/>
    </location>
</feature>
<dbReference type="AlphaFoldDB" id="A0A016V941"/>
<evidence type="ECO:0000313" key="3">
    <source>
        <dbReference type="EMBL" id="EYC24169.1"/>
    </source>
</evidence>
<feature type="signal peptide" evidence="2">
    <location>
        <begin position="1"/>
        <end position="16"/>
    </location>
</feature>